<feature type="domain" description="LUD" evidence="2">
    <location>
        <begin position="52"/>
        <end position="236"/>
    </location>
</feature>
<dbReference type="GO" id="GO:0006089">
    <property type="term" value="P:lactate metabolic process"/>
    <property type="evidence" value="ECO:0007669"/>
    <property type="project" value="UniProtKB-UniRule"/>
</dbReference>
<dbReference type="HAMAP" id="MF_02104">
    <property type="entry name" value="LutC"/>
    <property type="match status" value="1"/>
</dbReference>
<dbReference type="PANTHER" id="PTHR43682:SF1">
    <property type="entry name" value="LACTATE UTILIZATION PROTEIN C"/>
    <property type="match status" value="1"/>
</dbReference>
<dbReference type="OrthoDB" id="9794157at2"/>
<dbReference type="InterPro" id="IPR037171">
    <property type="entry name" value="NagB/RpiA_transferase-like"/>
</dbReference>
<organism evidence="3 4">
    <name type="scientific">Ureibacillus massiliensis 4400831 = CIP 108448 = CCUG 49529</name>
    <dbReference type="NCBI Taxonomy" id="1211035"/>
    <lineage>
        <taxon>Bacteria</taxon>
        <taxon>Bacillati</taxon>
        <taxon>Bacillota</taxon>
        <taxon>Bacilli</taxon>
        <taxon>Bacillales</taxon>
        <taxon>Caryophanaceae</taxon>
        <taxon>Ureibacillus</taxon>
    </lineage>
</organism>
<dbReference type="RefSeq" id="WP_036179040.1">
    <property type="nucleotide sequence ID" value="NZ_AVCZ01000043.1"/>
</dbReference>
<dbReference type="SUPFAM" id="SSF100950">
    <property type="entry name" value="NagB/RpiA/CoA transferase-like"/>
    <property type="match status" value="1"/>
</dbReference>
<dbReference type="PANTHER" id="PTHR43682">
    <property type="entry name" value="LACTATE UTILIZATION PROTEIN C"/>
    <property type="match status" value="1"/>
</dbReference>
<proteinExistence type="inferred from homology"/>
<accession>A0A0A3J2V1</accession>
<dbReference type="InterPro" id="IPR022823">
    <property type="entry name" value="LutC"/>
</dbReference>
<protein>
    <recommendedName>
        <fullName evidence="1">Lactate utilization protein C</fullName>
    </recommendedName>
</protein>
<gene>
    <name evidence="1" type="primary">lutC</name>
    <name evidence="3" type="ORF">CD30_16600</name>
</gene>
<dbReference type="Gene3D" id="3.40.50.10420">
    <property type="entry name" value="NagB/RpiA/CoA transferase-like"/>
    <property type="match status" value="1"/>
</dbReference>
<dbReference type="Pfam" id="PF02589">
    <property type="entry name" value="LUD_dom"/>
    <property type="match status" value="1"/>
</dbReference>
<dbReference type="Proteomes" id="UP000030595">
    <property type="component" value="Unassembled WGS sequence"/>
</dbReference>
<evidence type="ECO:0000313" key="3">
    <source>
        <dbReference type="EMBL" id="KGR89518.1"/>
    </source>
</evidence>
<keyword evidence="4" id="KW-1185">Reference proteome</keyword>
<dbReference type="eggNOG" id="COG1556">
    <property type="taxonomic scope" value="Bacteria"/>
</dbReference>
<evidence type="ECO:0000259" key="2">
    <source>
        <dbReference type="Pfam" id="PF02589"/>
    </source>
</evidence>
<comment type="caution">
    <text evidence="3">The sequence shown here is derived from an EMBL/GenBank/DDBJ whole genome shotgun (WGS) entry which is preliminary data.</text>
</comment>
<comment type="function">
    <text evidence="1">Is involved in L-lactate degradation and allows cells to grow with lactate as the sole carbon source.</text>
</comment>
<evidence type="ECO:0000313" key="4">
    <source>
        <dbReference type="Proteomes" id="UP000030595"/>
    </source>
</evidence>
<dbReference type="InterPro" id="IPR024185">
    <property type="entry name" value="FTHF_cligase-like_sf"/>
</dbReference>
<name>A0A0A3J2V1_9BACL</name>
<comment type="similarity">
    <text evidence="1">Belongs to the LutC/YkgG family.</text>
</comment>
<sequence length="239" mass="26906">MKGLILNRDSFLEKISGRLSKTDWTKEIEKPKWKYNPQEKTLQDKSADDLLEILKEQCKNILTDLIVTNKAELSYSIRTIVSNYGGGPIVTWKDDRFKTYGLSQLFNEIFPMENIKVHEWDHTLIDENIKFAEQANVGIMISDITLAESGTAVLLYNKDRGRTISFLPTTSIIIIPKSSLVPRMTQAAKFIIEKIQNDQSVPTCINFITGPSNSADIEGKLVVGVHGPVKVTYVVVDDS</sequence>
<dbReference type="AlphaFoldDB" id="A0A0A3J2V1"/>
<dbReference type="InterPro" id="IPR003741">
    <property type="entry name" value="LUD_dom"/>
</dbReference>
<dbReference type="EMBL" id="JPVQ01000043">
    <property type="protein sequence ID" value="KGR89518.1"/>
    <property type="molecule type" value="Genomic_DNA"/>
</dbReference>
<evidence type="ECO:0000256" key="1">
    <source>
        <dbReference type="HAMAP-Rule" id="MF_02104"/>
    </source>
</evidence>
<reference evidence="3 4" key="1">
    <citation type="submission" date="2014-02" db="EMBL/GenBank/DDBJ databases">
        <title>Draft genome sequence of Lysinibacillus massiliensis CCUG 49529.</title>
        <authorList>
            <person name="Zhang F."/>
            <person name="Wang G."/>
            <person name="Zhang L."/>
        </authorList>
    </citation>
    <scope>NUCLEOTIDE SEQUENCE [LARGE SCALE GENOMIC DNA]</scope>
    <source>
        <strain evidence="3 4">CCUG 49529</strain>
    </source>
</reference>